<sequence>MAEKESKFPTHKNHLNKTYLEELNYKFWSTKSIRFRSSTRLLTQNNLSNKAIGFLSAYLIILGLLSVYKITGESMISDNLIAFGTTTISILLLAFSQMEAAQDFKIRARNFQECALKVSALYDELRIFKTLQNSSEDDTHEFCKMISKKYQAVLEGYPNHESIDYKKFRVEQRDYFELGPWICFKTNLRYYAQVKLVYHAMILIPAIIIIASILNSLEKGL</sequence>
<name>A0ABY6D2Y9_9BACT</name>
<keyword evidence="1" id="KW-1133">Transmembrane helix</keyword>
<dbReference type="NCBIfam" id="NF033631">
    <property type="entry name" value="SLATT_5"/>
    <property type="match status" value="1"/>
</dbReference>
<dbReference type="Pfam" id="PF18160">
    <property type="entry name" value="SLATT_5"/>
    <property type="match status" value="1"/>
</dbReference>
<gene>
    <name evidence="3" type="ORF">N7E81_12610</name>
</gene>
<keyword evidence="1" id="KW-0812">Transmembrane</keyword>
<evidence type="ECO:0000313" key="3">
    <source>
        <dbReference type="EMBL" id="UXX78200.1"/>
    </source>
</evidence>
<proteinExistence type="predicted"/>
<evidence type="ECO:0000259" key="2">
    <source>
        <dbReference type="Pfam" id="PF18160"/>
    </source>
</evidence>
<dbReference type="Proteomes" id="UP001062165">
    <property type="component" value="Chromosome"/>
</dbReference>
<feature type="transmembrane region" description="Helical" evidence="1">
    <location>
        <begin position="51"/>
        <end position="68"/>
    </location>
</feature>
<feature type="transmembrane region" description="Helical" evidence="1">
    <location>
        <begin position="80"/>
        <end position="98"/>
    </location>
</feature>
<protein>
    <submittedName>
        <fullName evidence="3">SLATT domain-containing protein</fullName>
    </submittedName>
</protein>
<dbReference type="InterPro" id="IPR041115">
    <property type="entry name" value="SLATT_5"/>
</dbReference>
<dbReference type="RefSeq" id="WP_263049946.1">
    <property type="nucleotide sequence ID" value="NZ_CP106735.1"/>
</dbReference>
<accession>A0ABY6D2Y9</accession>
<dbReference type="EMBL" id="CP106735">
    <property type="protein sequence ID" value="UXX78200.1"/>
    <property type="molecule type" value="Genomic_DNA"/>
</dbReference>
<evidence type="ECO:0000256" key="1">
    <source>
        <dbReference type="SAM" id="Phobius"/>
    </source>
</evidence>
<feature type="domain" description="SMODS and SLOG-associating 2TM effector" evidence="2">
    <location>
        <begin position="17"/>
        <end position="209"/>
    </location>
</feature>
<keyword evidence="1" id="KW-0472">Membrane</keyword>
<evidence type="ECO:0000313" key="4">
    <source>
        <dbReference type="Proteomes" id="UP001062165"/>
    </source>
</evidence>
<keyword evidence="4" id="KW-1185">Reference proteome</keyword>
<feature type="transmembrane region" description="Helical" evidence="1">
    <location>
        <begin position="196"/>
        <end position="217"/>
    </location>
</feature>
<reference evidence="3" key="1">
    <citation type="submission" date="2022-10" db="EMBL/GenBank/DDBJ databases">
        <title>Comparative genomics and taxonomic characterization of three novel marine species of genus Reichenbachiella exhibiting antioxidant and polysaccharide degradation activities.</title>
        <authorList>
            <person name="Muhammad N."/>
            <person name="Lee Y.-J."/>
            <person name="Ko J."/>
            <person name="Kim S.-G."/>
        </authorList>
    </citation>
    <scope>NUCLEOTIDE SEQUENCE</scope>
    <source>
        <strain evidence="3">Wsw4-B4</strain>
    </source>
</reference>
<organism evidence="3 4">
    <name type="scientific">Reichenbachiella carrageenanivorans</name>
    <dbReference type="NCBI Taxonomy" id="2979869"/>
    <lineage>
        <taxon>Bacteria</taxon>
        <taxon>Pseudomonadati</taxon>
        <taxon>Bacteroidota</taxon>
        <taxon>Cytophagia</taxon>
        <taxon>Cytophagales</taxon>
        <taxon>Reichenbachiellaceae</taxon>
        <taxon>Reichenbachiella</taxon>
    </lineage>
</organism>